<reference evidence="2" key="1">
    <citation type="submission" date="2014-05" db="EMBL/GenBank/DDBJ databases">
        <title>The transcriptome of the halophilic microalga Tetraselmis sp. GSL018 isolated from the Great Salt Lake, Utah.</title>
        <authorList>
            <person name="Jinkerson R.E."/>
            <person name="D'Adamo S."/>
            <person name="Posewitz M.C."/>
        </authorList>
    </citation>
    <scope>NUCLEOTIDE SEQUENCE</scope>
    <source>
        <strain evidence="2">GSL018</strain>
    </source>
</reference>
<dbReference type="EMBL" id="GBEZ01020438">
    <property type="protein sequence ID" value="JAC66236.1"/>
    <property type="molecule type" value="Transcribed_RNA"/>
</dbReference>
<organism evidence="2">
    <name type="scientific">Tetraselmis sp. GSL018</name>
    <dbReference type="NCBI Taxonomy" id="582737"/>
    <lineage>
        <taxon>Eukaryota</taxon>
        <taxon>Viridiplantae</taxon>
        <taxon>Chlorophyta</taxon>
        <taxon>core chlorophytes</taxon>
        <taxon>Chlorodendrophyceae</taxon>
        <taxon>Chlorodendrales</taxon>
        <taxon>Chlorodendraceae</taxon>
        <taxon>Tetraselmis</taxon>
    </lineage>
</organism>
<keyword evidence="1" id="KW-0472">Membrane</keyword>
<evidence type="ECO:0000313" key="2">
    <source>
        <dbReference type="EMBL" id="JAC66236.1"/>
    </source>
</evidence>
<keyword evidence="1" id="KW-1133">Transmembrane helix</keyword>
<keyword evidence="1" id="KW-0812">Transmembrane</keyword>
<feature type="non-terminal residue" evidence="2">
    <location>
        <position position="1"/>
    </location>
</feature>
<feature type="transmembrane region" description="Helical" evidence="1">
    <location>
        <begin position="169"/>
        <end position="193"/>
    </location>
</feature>
<evidence type="ECO:0000256" key="1">
    <source>
        <dbReference type="SAM" id="Phobius"/>
    </source>
</evidence>
<dbReference type="AlphaFoldDB" id="A0A061R6T9"/>
<proteinExistence type="predicted"/>
<sequence length="195" mass="21417">RHISIYVFAHYARGTVASSVLVRLSYFVYIMAQSGSARLRHSLKSTRERDLPLPGEEKRTVPTTSGVAAVQVWGSSAANVLIPVAVFLTNIAEWGKLATATWYCLPKVVLVLFKLCAAALQSQHHKKELENKPIDLDEGAYKYALYVIRVFVDASVAPLWYHFLGDSPFALTWSGAGAGVAAGVVAWLCWLILPK</sequence>
<gene>
    <name evidence="2" type="ORF">TSPGSL018_14160</name>
</gene>
<protein>
    <submittedName>
        <fullName evidence="2">Uncharacterized protein</fullName>
    </submittedName>
</protein>
<accession>A0A061R6T9</accession>
<feature type="transmembrane region" description="Helical" evidence="1">
    <location>
        <begin position="143"/>
        <end position="163"/>
    </location>
</feature>
<name>A0A061R6T9_9CHLO</name>